<dbReference type="HOGENOM" id="CLU_3203646_0_0_10"/>
<proteinExistence type="predicted"/>
<evidence type="ECO:0000313" key="2">
    <source>
        <dbReference type="Proteomes" id="UP000003874"/>
    </source>
</evidence>
<gene>
    <name evidence="1" type="ORF">HMPREF9420_2530</name>
</gene>
<evidence type="ECO:0000313" key="1">
    <source>
        <dbReference type="EMBL" id="EFV03334.1"/>
    </source>
</evidence>
<dbReference type="STRING" id="888832.HMPREF9420_2530"/>
<protein>
    <submittedName>
        <fullName evidence="1">Uncharacterized protein</fullName>
    </submittedName>
</protein>
<organism evidence="1 2">
    <name type="scientific">Segatella salivae DSM 15606</name>
    <dbReference type="NCBI Taxonomy" id="888832"/>
    <lineage>
        <taxon>Bacteria</taxon>
        <taxon>Pseudomonadati</taxon>
        <taxon>Bacteroidota</taxon>
        <taxon>Bacteroidia</taxon>
        <taxon>Bacteroidales</taxon>
        <taxon>Prevotellaceae</taxon>
        <taxon>Segatella</taxon>
    </lineage>
</organism>
<sequence length="45" mass="5462">MFTQYFTCKHHFIPIKKTNNCNETSHNCIEIKPWLQAFYDKKQGK</sequence>
<reference evidence="1 2" key="1">
    <citation type="submission" date="2010-12" db="EMBL/GenBank/DDBJ databases">
        <authorList>
            <person name="Muzny D."/>
            <person name="Qin X."/>
            <person name="Deng J."/>
            <person name="Jiang H."/>
            <person name="Liu Y."/>
            <person name="Qu J."/>
            <person name="Song X.-Z."/>
            <person name="Zhang L."/>
            <person name="Thornton R."/>
            <person name="Coyle M."/>
            <person name="Francisco L."/>
            <person name="Jackson L."/>
            <person name="Javaid M."/>
            <person name="Korchina V."/>
            <person name="Kovar C."/>
            <person name="Mata R."/>
            <person name="Mathew T."/>
            <person name="Ngo R."/>
            <person name="Nguyen L."/>
            <person name="Nguyen N."/>
            <person name="Okwuonu G."/>
            <person name="Ongeri F."/>
            <person name="Pham C."/>
            <person name="Simmons D."/>
            <person name="Wilczek-Boney K."/>
            <person name="Hale W."/>
            <person name="Jakkamsetti A."/>
            <person name="Pham P."/>
            <person name="Ruth R."/>
            <person name="San Lucas F."/>
            <person name="Warren J."/>
            <person name="Zhang J."/>
            <person name="Zhao Z."/>
            <person name="Zhou C."/>
            <person name="Zhu D."/>
            <person name="Lee S."/>
            <person name="Bess C."/>
            <person name="Blankenburg K."/>
            <person name="Forbes L."/>
            <person name="Fu Q."/>
            <person name="Gubbala S."/>
            <person name="Hirani K."/>
            <person name="Jayaseelan J.C."/>
            <person name="Lara F."/>
            <person name="Munidasa M."/>
            <person name="Palculict T."/>
            <person name="Patil S."/>
            <person name="Pu L.-L."/>
            <person name="Saada N."/>
            <person name="Tang L."/>
            <person name="Weissenberger G."/>
            <person name="Zhu Y."/>
            <person name="Hemphill L."/>
            <person name="Shang Y."/>
            <person name="Youmans B."/>
            <person name="Ayvaz T."/>
            <person name="Ross M."/>
            <person name="Santibanez J."/>
            <person name="Aqrawi P."/>
            <person name="Gross S."/>
            <person name="Joshi V."/>
            <person name="Fowler G."/>
            <person name="Nazareth L."/>
            <person name="Reid J."/>
            <person name="Worley K."/>
            <person name="Petrosino J."/>
            <person name="Highlander S."/>
            <person name="Gibbs R."/>
        </authorList>
    </citation>
    <scope>NUCLEOTIDE SEQUENCE [LARGE SCALE GENOMIC DNA]</scope>
    <source>
        <strain evidence="1 2">DSM 15606</strain>
    </source>
</reference>
<keyword evidence="2" id="KW-1185">Reference proteome</keyword>
<accession>E6MSR2</accession>
<dbReference type="AlphaFoldDB" id="E6MSR2"/>
<name>E6MSR2_9BACT</name>
<dbReference type="EMBL" id="AEQO01000194">
    <property type="protein sequence ID" value="EFV03334.1"/>
    <property type="molecule type" value="Genomic_DNA"/>
</dbReference>
<comment type="caution">
    <text evidence="1">The sequence shown here is derived from an EMBL/GenBank/DDBJ whole genome shotgun (WGS) entry which is preliminary data.</text>
</comment>
<dbReference type="Proteomes" id="UP000003874">
    <property type="component" value="Unassembled WGS sequence"/>
</dbReference>